<feature type="signal peptide" evidence="2">
    <location>
        <begin position="1"/>
        <end position="21"/>
    </location>
</feature>
<comment type="caution">
    <text evidence="3">The sequence shown here is derived from an EMBL/GenBank/DDBJ whole genome shotgun (WGS) entry which is preliminary data.</text>
</comment>
<dbReference type="EMBL" id="JAFCMP010000457">
    <property type="protein sequence ID" value="KAG5179497.1"/>
    <property type="molecule type" value="Genomic_DNA"/>
</dbReference>
<reference evidence="3" key="1">
    <citation type="submission" date="2021-02" db="EMBL/GenBank/DDBJ databases">
        <title>First Annotated Genome of the Yellow-green Alga Tribonema minus.</title>
        <authorList>
            <person name="Mahan K.M."/>
        </authorList>
    </citation>
    <scope>NUCLEOTIDE SEQUENCE</scope>
    <source>
        <strain evidence="3">UTEX B ZZ1240</strain>
    </source>
</reference>
<proteinExistence type="predicted"/>
<sequence>MASSRSRLLLLVAEPLAPLYTGSPQSADDLAGALLQQLRDILAAYDAAMASARYDNVGTVFPHPFQEVQISSGRWWPAYQARTLLTNPLRSICKGASTSRSKGTKRPSTTTSIPDTHSNGANNCRSSSTASSATTSTGNARTSSSRRRSMFALPPATRRTSVAGDLKNDTKKRQSGGTAAEPGGARKGRERGQQAGTKGLTGTRADAAALAQSASSSQPTPGAAAADAAAAETAPRAQRGARAAAGRAAGAASSEQDSAAAAAAVVACAAHYVHALAVEAAPDAIIDVLWLTGGGAAGARAQPEPPPHGGGLESALGRSIEAPGMLQLYGALRSLSLKCPAATFMIVGRHAAFDNNNPKRAHAQAAPLMLLRAARAVEALQFIPSVDVLRLPHLLADAPPLTLRAIQPPAQALMGGWDPLHALVVEVAGGEEGGGAGGARRQLMVWRCCCGGGGARQWSAHWLRDAHGMSPSTLGALLGLESPSLQGASSSTQASTPPAPVKTEGRKGAREVQPSAVTAKLPTLDMAAARALLALPLLSMDAVAGLVKEETAAAAAGAVMVSPQQPAGGSALKRTRSMRVVLPPPPVEDATDVVSAAAHVGPVDGRVGTVRQPWSLRDSAGGVSAHAIAAGSVHAGHCRPLLVTSGVRHELRRSDAAERACSSVADGCRLRGMRVCKSNSCAPHTCSPSRAPLTHHMHAPCREQQQRQGKRRRGGEAQHATLHATSTVDPGVQQNKRPLRATPKRNGGGCAPQATGPPDSEVTPMGKSGALQDAAPALIDLGSGLFVELPAAAAAAVASAAAAPRTSGKKRQRAAPASADARAKALADSLLGTAAAAGTSPAGNFNTASASAAMAQTGIDLGERRYDSLARQVYGAATAYACGQGVCGDGGGSGGGGSGGGGSGGGGSGGGSGLDCAPAVWPEKALLLTDEAARLPAGVRRTKLERRQSNAAAALLAADDMHRTKLKARWHAADSTRGAPADMQPATADPGGTCPPPPVRKRRHTVTAAPSAAAAHTATASSLPASVGGADLRRSGSMSRLQRSGSLLAAAQRGSLLESTQRGSFLESALPRLQRAASADMCAAAAAPPALLPPLRAPEAAREGAPLGSAAAVGRKLFKRSDSLPAGGAGTGAGAAAPAAGVLQRAQSGRGGGGNGNGGSRAGSGKNGRVQAQLRQPVLAGASQLPTAPWRRQAALASGHSGVPVGGGDGGQSGSGAAVAVCCDSGDTGVHGVSASVPSDAIASAAAPSAAAPQTANVAQLKSQLQAMIAQQLELQPDHPNVAAHLAQMFASSAQAPG</sequence>
<feature type="compositionally biased region" description="Low complexity" evidence="1">
    <location>
        <begin position="125"/>
        <end position="143"/>
    </location>
</feature>
<accession>A0A835YSY8</accession>
<feature type="region of interest" description="Disordered" evidence="1">
    <location>
        <begin position="972"/>
        <end position="1038"/>
    </location>
</feature>
<feature type="compositionally biased region" description="Low complexity" evidence="1">
    <location>
        <begin position="205"/>
        <end position="242"/>
    </location>
</feature>
<feature type="region of interest" description="Disordered" evidence="1">
    <location>
        <begin position="484"/>
        <end position="514"/>
    </location>
</feature>
<protein>
    <submittedName>
        <fullName evidence="3">Uncharacterized protein</fullName>
    </submittedName>
</protein>
<evidence type="ECO:0000256" key="2">
    <source>
        <dbReference type="SAM" id="SignalP"/>
    </source>
</evidence>
<keyword evidence="4" id="KW-1185">Reference proteome</keyword>
<gene>
    <name evidence="3" type="ORF">JKP88DRAFT_326489</name>
</gene>
<feature type="compositionally biased region" description="Low complexity" evidence="1">
    <location>
        <begin position="1006"/>
        <end position="1026"/>
    </location>
</feature>
<keyword evidence="2" id="KW-0732">Signal</keyword>
<organism evidence="3 4">
    <name type="scientific">Tribonema minus</name>
    <dbReference type="NCBI Taxonomy" id="303371"/>
    <lineage>
        <taxon>Eukaryota</taxon>
        <taxon>Sar</taxon>
        <taxon>Stramenopiles</taxon>
        <taxon>Ochrophyta</taxon>
        <taxon>PX clade</taxon>
        <taxon>Xanthophyceae</taxon>
        <taxon>Tribonematales</taxon>
        <taxon>Tribonemataceae</taxon>
        <taxon>Tribonema</taxon>
    </lineage>
</organism>
<feature type="chain" id="PRO_5032607911" evidence="2">
    <location>
        <begin position="22"/>
        <end position="1298"/>
    </location>
</feature>
<feature type="compositionally biased region" description="Polar residues" evidence="1">
    <location>
        <begin position="723"/>
        <end position="736"/>
    </location>
</feature>
<feature type="region of interest" description="Disordered" evidence="1">
    <location>
        <begin position="800"/>
        <end position="820"/>
    </location>
</feature>
<feature type="region of interest" description="Disordered" evidence="1">
    <location>
        <begin position="680"/>
        <end position="768"/>
    </location>
</feature>
<feature type="compositionally biased region" description="Gly residues" evidence="1">
    <location>
        <begin position="1149"/>
        <end position="1166"/>
    </location>
</feature>
<feature type="region of interest" description="Disordered" evidence="1">
    <location>
        <begin position="95"/>
        <end position="242"/>
    </location>
</feature>
<feature type="region of interest" description="Disordered" evidence="1">
    <location>
        <begin position="1192"/>
        <end position="1211"/>
    </location>
</feature>
<dbReference type="Proteomes" id="UP000664859">
    <property type="component" value="Unassembled WGS sequence"/>
</dbReference>
<feature type="compositionally biased region" description="Polar residues" evidence="1">
    <location>
        <begin position="96"/>
        <end position="124"/>
    </location>
</feature>
<evidence type="ECO:0000313" key="3">
    <source>
        <dbReference type="EMBL" id="KAG5179497.1"/>
    </source>
</evidence>
<feature type="region of interest" description="Disordered" evidence="1">
    <location>
        <begin position="1145"/>
        <end position="1170"/>
    </location>
</feature>
<name>A0A835YSY8_9STRA</name>
<evidence type="ECO:0000313" key="4">
    <source>
        <dbReference type="Proteomes" id="UP000664859"/>
    </source>
</evidence>
<evidence type="ECO:0000256" key="1">
    <source>
        <dbReference type="SAM" id="MobiDB-lite"/>
    </source>
</evidence>